<dbReference type="Gene3D" id="3.40.50.150">
    <property type="entry name" value="Vaccinia Virus protein VP39"/>
    <property type="match status" value="1"/>
</dbReference>
<name>A0A813EKP9_POLGL</name>
<dbReference type="InterPro" id="IPR013216">
    <property type="entry name" value="Methyltransf_11"/>
</dbReference>
<dbReference type="OrthoDB" id="438861at2759"/>
<feature type="signal peptide" evidence="1">
    <location>
        <begin position="1"/>
        <end position="23"/>
    </location>
</feature>
<gene>
    <name evidence="3" type="ORF">PGLA1383_LOCUS19981</name>
</gene>
<evidence type="ECO:0000259" key="2">
    <source>
        <dbReference type="Pfam" id="PF08241"/>
    </source>
</evidence>
<dbReference type="Pfam" id="PF08241">
    <property type="entry name" value="Methyltransf_11"/>
    <property type="match status" value="1"/>
</dbReference>
<dbReference type="AlphaFoldDB" id="A0A813EKP9"/>
<organism evidence="3 4">
    <name type="scientific">Polarella glacialis</name>
    <name type="common">Dinoflagellate</name>
    <dbReference type="NCBI Taxonomy" id="89957"/>
    <lineage>
        <taxon>Eukaryota</taxon>
        <taxon>Sar</taxon>
        <taxon>Alveolata</taxon>
        <taxon>Dinophyceae</taxon>
        <taxon>Suessiales</taxon>
        <taxon>Suessiaceae</taxon>
        <taxon>Polarella</taxon>
    </lineage>
</organism>
<dbReference type="SUPFAM" id="SSF53335">
    <property type="entry name" value="S-adenosyl-L-methionine-dependent methyltransferases"/>
    <property type="match status" value="1"/>
</dbReference>
<evidence type="ECO:0000256" key="1">
    <source>
        <dbReference type="SAM" id="SignalP"/>
    </source>
</evidence>
<evidence type="ECO:0000313" key="4">
    <source>
        <dbReference type="Proteomes" id="UP000654075"/>
    </source>
</evidence>
<feature type="non-terminal residue" evidence="3">
    <location>
        <position position="742"/>
    </location>
</feature>
<dbReference type="GO" id="GO:0008757">
    <property type="term" value="F:S-adenosylmethionine-dependent methyltransferase activity"/>
    <property type="evidence" value="ECO:0007669"/>
    <property type="project" value="InterPro"/>
</dbReference>
<protein>
    <recommendedName>
        <fullName evidence="2">Methyltransferase type 11 domain-containing protein</fullName>
    </recommendedName>
</protein>
<evidence type="ECO:0000313" key="3">
    <source>
        <dbReference type="EMBL" id="CAE8601697.1"/>
    </source>
</evidence>
<keyword evidence="1" id="KW-0732">Signal</keyword>
<dbReference type="EMBL" id="CAJNNV010013432">
    <property type="protein sequence ID" value="CAE8601697.1"/>
    <property type="molecule type" value="Genomic_DNA"/>
</dbReference>
<accession>A0A813EKP9</accession>
<feature type="domain" description="Methyltransferase type 11" evidence="2">
    <location>
        <begin position="667"/>
        <end position="708"/>
    </location>
</feature>
<feature type="chain" id="PRO_5032267388" description="Methyltransferase type 11 domain-containing protein" evidence="1">
    <location>
        <begin position="24"/>
        <end position="742"/>
    </location>
</feature>
<comment type="caution">
    <text evidence="3">The sequence shown here is derived from an EMBL/GenBank/DDBJ whole genome shotgun (WGS) entry which is preliminary data.</text>
</comment>
<reference evidence="3" key="1">
    <citation type="submission" date="2021-02" db="EMBL/GenBank/DDBJ databases">
        <authorList>
            <person name="Dougan E. K."/>
            <person name="Rhodes N."/>
            <person name="Thang M."/>
            <person name="Chan C."/>
        </authorList>
    </citation>
    <scope>NUCLEOTIDE SEQUENCE</scope>
</reference>
<dbReference type="InterPro" id="IPR029063">
    <property type="entry name" value="SAM-dependent_MTases_sf"/>
</dbReference>
<sequence length="742" mass="81864">MASRCRQWLLLGAALALLPGLQGDDTISPPADSDPRGNILQCGSEEKERWLRVKKHLDVMVPRLTGRLNFVALREDIPILEAIQTELLDGLGIPQEMLKADSPMPSWEVDGWSQCHSAVLASRVLFVVTQVTAAPAKAAIASASIAASVMAAPWDAILFSDWPVFTLLAILSRWASPYADERLAQASGTHGRAARSAASIMKAPSCESAESGALAASRQMLSRLWRHRDPEFAEEAPESAEGQEVEEALAGLRGKVWGGDAGRCRWSEHRGRYLGGSIELTQEDIEGTEDGLLGAMATCDRLSMCAGVVTEPSPTSLRVSLRLGEPLLSSSPTGESSFVRWCDAGWAAGRDGNSKSSGASACPFGRAVGLLATAVRRLRQGSGLGDFAAELVAEAHAEVSGWAAQVEEAGSQAWASQWPIWEVLDQLQQRLDLVRSQGGGQAPPWLRSLQKAVGFDDQAWRLAIRELNSLGSEAEIPQLLRERVRCNSGRSCVAELFGRLHLLLNSSGRLPLRDPIFVYNEDSLISEMMLRNKEHVDNDRYDYDWKALLMQEKDKNAKRRQGEAEDRTLELTSMMPMAHPLQVDRLQLAHFILEVSETIKASGSVRRCLEWDQPFLLVRAFSDHCRWMDVYSYSEPSPDDPNMGLPGRHEYNAGTRHYWGDMESEERFGVEPASFGLILVPFVFEHVSRPWDAIRTVARSLEPGGFVIWSAPMFQQYHGSPHDYYRYTPKGVRALAAHGGLE</sequence>
<dbReference type="Proteomes" id="UP000654075">
    <property type="component" value="Unassembled WGS sequence"/>
</dbReference>
<keyword evidence="4" id="KW-1185">Reference proteome</keyword>
<proteinExistence type="predicted"/>